<keyword evidence="4" id="KW-0804">Transcription</keyword>
<dbReference type="Pfam" id="PF00172">
    <property type="entry name" value="Zn_clus"/>
    <property type="match status" value="1"/>
</dbReference>
<reference evidence="8" key="2">
    <citation type="journal article" date="2023" name="IMA Fungus">
        <title>Comparative genomic study of the Penicillium genus elucidates a diverse pangenome and 15 lateral gene transfer events.</title>
        <authorList>
            <person name="Petersen C."/>
            <person name="Sorensen T."/>
            <person name="Nielsen M.R."/>
            <person name="Sondergaard T.E."/>
            <person name="Sorensen J.L."/>
            <person name="Fitzpatrick D.A."/>
            <person name="Frisvad J.C."/>
            <person name="Nielsen K.L."/>
        </authorList>
    </citation>
    <scope>NUCLEOTIDE SEQUENCE</scope>
    <source>
        <strain evidence="8">IBT 3081</strain>
    </source>
</reference>
<dbReference type="AlphaFoldDB" id="A0A9W9SU94"/>
<dbReference type="CDD" id="cd12148">
    <property type="entry name" value="fungal_TF_MHR"/>
    <property type="match status" value="1"/>
</dbReference>
<dbReference type="PROSITE" id="PS00463">
    <property type="entry name" value="ZN2_CY6_FUNGAL_1"/>
    <property type="match status" value="1"/>
</dbReference>
<feature type="compositionally biased region" description="Polar residues" evidence="6">
    <location>
        <begin position="106"/>
        <end position="117"/>
    </location>
</feature>
<feature type="compositionally biased region" description="Polar residues" evidence="6">
    <location>
        <begin position="349"/>
        <end position="365"/>
    </location>
</feature>
<dbReference type="SUPFAM" id="SSF57701">
    <property type="entry name" value="Zn2/Cys6 DNA-binding domain"/>
    <property type="match status" value="1"/>
</dbReference>
<dbReference type="PROSITE" id="PS50048">
    <property type="entry name" value="ZN2_CY6_FUNGAL_2"/>
    <property type="match status" value="1"/>
</dbReference>
<evidence type="ECO:0000256" key="1">
    <source>
        <dbReference type="ARBA" id="ARBA00004123"/>
    </source>
</evidence>
<dbReference type="InterPro" id="IPR036864">
    <property type="entry name" value="Zn2-C6_fun-type_DNA-bd_sf"/>
</dbReference>
<dbReference type="Pfam" id="PF11951">
    <property type="entry name" value="Fungal_trans_2"/>
    <property type="match status" value="1"/>
</dbReference>
<evidence type="ECO:0000256" key="6">
    <source>
        <dbReference type="SAM" id="MobiDB-lite"/>
    </source>
</evidence>
<feature type="domain" description="Zn(2)-C6 fungal-type" evidence="7">
    <location>
        <begin position="14"/>
        <end position="43"/>
    </location>
</feature>
<dbReference type="OrthoDB" id="6730379at2759"/>
<evidence type="ECO:0000313" key="8">
    <source>
        <dbReference type="EMBL" id="KAJ5382633.1"/>
    </source>
</evidence>
<dbReference type="Proteomes" id="UP001147752">
    <property type="component" value="Unassembled WGS sequence"/>
</dbReference>
<evidence type="ECO:0000256" key="2">
    <source>
        <dbReference type="ARBA" id="ARBA00023015"/>
    </source>
</evidence>
<evidence type="ECO:0000256" key="5">
    <source>
        <dbReference type="ARBA" id="ARBA00023242"/>
    </source>
</evidence>
<comment type="subcellular location">
    <subcellularLocation>
        <location evidence="1">Nucleus</location>
    </subcellularLocation>
</comment>
<dbReference type="InterPro" id="IPR001138">
    <property type="entry name" value="Zn2Cys6_DnaBD"/>
</dbReference>
<proteinExistence type="predicted"/>
<keyword evidence="5" id="KW-0539">Nucleus</keyword>
<evidence type="ECO:0000313" key="9">
    <source>
        <dbReference type="Proteomes" id="UP001147752"/>
    </source>
</evidence>
<feature type="region of interest" description="Disordered" evidence="6">
    <location>
        <begin position="334"/>
        <end position="365"/>
    </location>
</feature>
<gene>
    <name evidence="8" type="ORF">N7517_000544</name>
</gene>
<dbReference type="GeneID" id="81457457"/>
<evidence type="ECO:0000259" key="7">
    <source>
        <dbReference type="PROSITE" id="PS50048"/>
    </source>
</evidence>
<dbReference type="GO" id="GO:0045944">
    <property type="term" value="P:positive regulation of transcription by RNA polymerase II"/>
    <property type="evidence" value="ECO:0007669"/>
    <property type="project" value="TreeGrafter"/>
</dbReference>
<dbReference type="RefSeq" id="XP_056582409.1">
    <property type="nucleotide sequence ID" value="XM_056718274.1"/>
</dbReference>
<dbReference type="CDD" id="cd00067">
    <property type="entry name" value="GAL4"/>
    <property type="match status" value="1"/>
</dbReference>
<dbReference type="PANTHER" id="PTHR37534">
    <property type="entry name" value="TRANSCRIPTIONAL ACTIVATOR PROTEIN UGA3"/>
    <property type="match status" value="1"/>
</dbReference>
<name>A0A9W9SU94_9EURO</name>
<dbReference type="PANTHER" id="PTHR37534:SF46">
    <property type="entry name" value="ZN(II)2CYS6 TRANSCRIPTION FACTOR (EUROFUNG)"/>
    <property type="match status" value="1"/>
</dbReference>
<sequence length="860" mass="94626">MPSVQGPRTKVTLACDACRKRRIKCSDTFPCSSCVETGTNCVFDDKYRGRRGPRARRPPKRVIHDLAPATTGTAIPILHKTTDPSRNAPEGPERWFDVRSATPATESVTVIQPPSNSDTDEEDASSSRFLGASKWTAGLEGLLSGDQSITNDPTLDINLMSHLLEIFYSHTSALIKQILPAFQLFEALADGTAFCGLILAACASSVRFSTHRSARPSTGEDPGIAARLAKLARASIDIYSYDMLPHLDQIRTICILVEALKVPDAKVVENLRFVFMVVAAVSKFYTQGKSWLNTMFRVYDVNTPLTRVSGSLEGAFDGYFSRFKELCEPSCVPLDPDQPLGDDIDNGSRPWSQVPSQNALDQPAQGSSWAADYAGHLSEYISDEGAEQGPYSSTDRQEVTRLAYSGQPGSTSNEVDQDYGNRGIGIEHGRGGSSGQQLTTERWPLTGVDAALLLGMEDGYGARFESSALAPIFQSSPDLTTSPFTGIENITRVTLAINYHGNDYHHLVPMAMSDPALLNVALAVAASHHSRWQHTADETSQKYLRASCKALKQRFTNPTLINDPETLASMLLLTTYEVFAGSSRWKNHHDAIRSWIRSRGDCAGLDPFLKNWVCLLDTQSSLNLGTATMPELDSWMDATTDQRETVDTLFGCSAKLPKLMSAASRLYVESKDPEIAIDEIRRKADILQDQIHATKIAPDTFPMIGLSCHSTVEAFSTTIGMDEDELRRRAVATAEIFRHASHIFVHRITHGPEETLPSEMRESLESAMQLLPLVPDALGPGANLGWCLVVLGAELDAVDQREYITSRWVGLHLLGIYNTKNGQKLLDEVWSHADLVRRGYATSERWQDTMLRIGQAQILV</sequence>
<dbReference type="InterPro" id="IPR021858">
    <property type="entry name" value="Fun_TF"/>
</dbReference>
<keyword evidence="2" id="KW-0805">Transcription regulation</keyword>
<evidence type="ECO:0000256" key="3">
    <source>
        <dbReference type="ARBA" id="ARBA00023125"/>
    </source>
</evidence>
<dbReference type="Gene3D" id="4.10.240.10">
    <property type="entry name" value="Zn(2)-C6 fungal-type DNA-binding domain"/>
    <property type="match status" value="1"/>
</dbReference>
<dbReference type="SMART" id="SM00066">
    <property type="entry name" value="GAL4"/>
    <property type="match status" value="1"/>
</dbReference>
<dbReference type="EMBL" id="JAPZBT010000001">
    <property type="protein sequence ID" value="KAJ5382633.1"/>
    <property type="molecule type" value="Genomic_DNA"/>
</dbReference>
<dbReference type="GO" id="GO:0008270">
    <property type="term" value="F:zinc ion binding"/>
    <property type="evidence" value="ECO:0007669"/>
    <property type="project" value="InterPro"/>
</dbReference>
<evidence type="ECO:0000256" key="4">
    <source>
        <dbReference type="ARBA" id="ARBA00023163"/>
    </source>
</evidence>
<feature type="region of interest" description="Disordered" evidence="6">
    <location>
        <begin position="106"/>
        <end position="125"/>
    </location>
</feature>
<protein>
    <submittedName>
        <fullName evidence="8">Fungal-specific transcription factor domain-containing protein</fullName>
    </submittedName>
</protein>
<dbReference type="GO" id="GO:0005634">
    <property type="term" value="C:nucleus"/>
    <property type="evidence" value="ECO:0007669"/>
    <property type="project" value="UniProtKB-SubCell"/>
</dbReference>
<dbReference type="GO" id="GO:0000976">
    <property type="term" value="F:transcription cis-regulatory region binding"/>
    <property type="evidence" value="ECO:0007669"/>
    <property type="project" value="TreeGrafter"/>
</dbReference>
<keyword evidence="3" id="KW-0238">DNA-binding</keyword>
<accession>A0A9W9SU94</accession>
<dbReference type="GO" id="GO:0000981">
    <property type="term" value="F:DNA-binding transcription factor activity, RNA polymerase II-specific"/>
    <property type="evidence" value="ECO:0007669"/>
    <property type="project" value="InterPro"/>
</dbReference>
<reference evidence="8" key="1">
    <citation type="submission" date="2022-12" db="EMBL/GenBank/DDBJ databases">
        <authorList>
            <person name="Petersen C."/>
        </authorList>
    </citation>
    <scope>NUCLEOTIDE SEQUENCE</scope>
    <source>
        <strain evidence="8">IBT 3081</strain>
    </source>
</reference>
<organism evidence="8 9">
    <name type="scientific">Penicillium concentricum</name>
    <dbReference type="NCBI Taxonomy" id="293559"/>
    <lineage>
        <taxon>Eukaryota</taxon>
        <taxon>Fungi</taxon>
        <taxon>Dikarya</taxon>
        <taxon>Ascomycota</taxon>
        <taxon>Pezizomycotina</taxon>
        <taxon>Eurotiomycetes</taxon>
        <taxon>Eurotiomycetidae</taxon>
        <taxon>Eurotiales</taxon>
        <taxon>Aspergillaceae</taxon>
        <taxon>Penicillium</taxon>
    </lineage>
</organism>
<comment type="caution">
    <text evidence="8">The sequence shown here is derived from an EMBL/GenBank/DDBJ whole genome shotgun (WGS) entry which is preliminary data.</text>
</comment>
<keyword evidence="9" id="KW-1185">Reference proteome</keyword>